<dbReference type="PANTHER" id="PTHR34365">
    <property type="entry name" value="ENOLASE (DUF1399)"/>
    <property type="match status" value="1"/>
</dbReference>
<dbReference type="InterPro" id="IPR009836">
    <property type="entry name" value="GRDP-like"/>
</dbReference>
<comment type="caution">
    <text evidence="2">The sequence shown here is derived from an EMBL/GenBank/DDBJ whole genome shotgun (WGS) entry which is preliminary data.</text>
</comment>
<evidence type="ECO:0000313" key="3">
    <source>
        <dbReference type="Proteomes" id="UP001476247"/>
    </source>
</evidence>
<name>A0ABP9YET7_9FUNG</name>
<proteinExistence type="predicted"/>
<dbReference type="Proteomes" id="UP001476247">
    <property type="component" value="Unassembled WGS sequence"/>
</dbReference>
<dbReference type="Pfam" id="PF07173">
    <property type="entry name" value="GRDP-like"/>
    <property type="match status" value="1"/>
</dbReference>
<protein>
    <submittedName>
        <fullName evidence="2">Uncharacterized protein</fullName>
    </submittedName>
</protein>
<evidence type="ECO:0000313" key="2">
    <source>
        <dbReference type="EMBL" id="GAA5805466.1"/>
    </source>
</evidence>
<gene>
    <name evidence="2" type="ORF">HPULCUR_010982</name>
</gene>
<feature type="compositionally biased region" description="Acidic residues" evidence="1">
    <location>
        <begin position="398"/>
        <end position="413"/>
    </location>
</feature>
<reference evidence="2 3" key="1">
    <citation type="submission" date="2024-04" db="EMBL/GenBank/DDBJ databases">
        <title>genome sequences of Mucor flavus KT1a and Helicostylum pulchrum KT1b strains isolation_sourced from the surface of a dry-aged beef.</title>
        <authorList>
            <person name="Toyotome T."/>
            <person name="Hosono M."/>
            <person name="Torimaru M."/>
            <person name="Fukuda K."/>
            <person name="Mikami N."/>
        </authorList>
    </citation>
    <scope>NUCLEOTIDE SEQUENCE [LARGE SCALE GENOMIC DNA]</scope>
    <source>
        <strain evidence="2 3">KT1b</strain>
    </source>
</reference>
<dbReference type="EMBL" id="BAABUJ010000046">
    <property type="protein sequence ID" value="GAA5805466.1"/>
    <property type="molecule type" value="Genomic_DNA"/>
</dbReference>
<accession>A0ABP9YET7</accession>
<evidence type="ECO:0000256" key="1">
    <source>
        <dbReference type="SAM" id="MobiDB-lite"/>
    </source>
</evidence>
<keyword evidence="3" id="KW-1185">Reference proteome</keyword>
<organism evidence="2 3">
    <name type="scientific">Helicostylum pulchrum</name>
    <dbReference type="NCBI Taxonomy" id="562976"/>
    <lineage>
        <taxon>Eukaryota</taxon>
        <taxon>Fungi</taxon>
        <taxon>Fungi incertae sedis</taxon>
        <taxon>Mucoromycota</taxon>
        <taxon>Mucoromycotina</taxon>
        <taxon>Mucoromycetes</taxon>
        <taxon>Mucorales</taxon>
        <taxon>Mucorineae</taxon>
        <taxon>Mucoraceae</taxon>
        <taxon>Helicostylum</taxon>
    </lineage>
</organism>
<dbReference type="PANTHER" id="PTHR34365:SF7">
    <property type="entry name" value="GLYCINE-RICH DOMAIN-CONTAINING PROTEIN 1"/>
    <property type="match status" value="1"/>
</dbReference>
<sequence length="483" mass="55408">MGKGEPFNLEDDREHLSSSATVVIRNLLRSIVEKQTYFKTLVLDLESRNGLPEDNNITKFLLTCRELGQQNFDAGPDRIEEFIAKFQDRLGSPSSSPKPTKRRDDFMASIKSTYLCTPYRSSVDLLMAVSRLLEFTTTVTSLIDWKSSDEIVRAIKRYREFLHITQCSPTIVPVPTIDVDLIWHTHMLHPRNYRQFCTKHLKRIINHDDNIAPEDIEKRIRQFTFAKSHYRRENVEDKASINSKKSKFGIMIRSRSNSSTSLIFPDKTFGGVYSGGDVENTSVEDEPFDKIIDDISYHDRRTVSTFIKLKNSEEAQQKLFELVNCATYTSKLLLTVSAATLDASLRPRIDVQGYPPGDLPYDRVIRTSGPLPIFPEHAMHHLPRYLRSRYKQPQTYSYEEDAPPPAYDADDDASQSCEAQPVRNTEWYKLACIFLLAKQPGMKDTKNATSNDKLPSYGDTNCDFNFTTFSNASTIFKRENMNL</sequence>
<feature type="region of interest" description="Disordered" evidence="1">
    <location>
        <begin position="393"/>
        <end position="415"/>
    </location>
</feature>